<comment type="similarity">
    <text evidence="2">Belongs to the multi antimicrobial extrusion (MATE) (TC 2.A.66.1) family. MepA subfamily.</text>
</comment>
<keyword evidence="12" id="KW-1185">Reference proteome</keyword>
<protein>
    <recommendedName>
        <fullName evidence="3">Multidrug export protein MepA</fullName>
    </recommendedName>
</protein>
<accession>A0ABY0MEC6</accession>
<name>A0ABY0MEC6_9LACO</name>
<evidence type="ECO:0000256" key="10">
    <source>
        <dbReference type="SAM" id="Phobius"/>
    </source>
</evidence>
<sequence length="456" mass="49634">MILGHFYWGKEMEELFAKAPVKQVYFKLALPVVLGMITTMVYNLADTMFVAKTGDTNLVAGITIGAPLFTFLLAVSDIFGLGGSSVISRLFGEKNYELGRKISSFSMYGGIVTGLILTVILLLFEKPILTMLGARAATYGDAADFYRVLSIGAVFIIFSLIPQNLIRTEGLAVEAMIATMTGTILAIILDPIFLFGLKLGATGVGIANILGYVVTDIILVYFILKKAQFITLDPKKMRIDGKSIKDVIAIGIPGSITNFAQSFGMALLNSSLAVYGANKVAAMGITQKVYSIVILVIVGFTFGAQPLLGYNYGSKNWRRLKEILRFDILVQVTYAVIVGGLLIIFARPVIALFMNQPDIVNAGSYMLLATIITTPVVGTVLVYTTIFQSIGNAWGAFIMAIARQGVVYFLVLELMKMILGYHGIVWSQAISDVITCVIGFFIYEKSLDLKDKINKN</sequence>
<dbReference type="InterPro" id="IPR048279">
    <property type="entry name" value="MdtK-like"/>
</dbReference>
<feature type="transmembrane region" description="Helical" evidence="10">
    <location>
        <begin position="328"/>
        <end position="353"/>
    </location>
</feature>
<keyword evidence="9" id="KW-0046">Antibiotic resistance</keyword>
<dbReference type="CDD" id="cd13143">
    <property type="entry name" value="MATE_MepA_like"/>
    <property type="match status" value="1"/>
</dbReference>
<dbReference type="InterPro" id="IPR051327">
    <property type="entry name" value="MATE_MepA_subfamily"/>
</dbReference>
<evidence type="ECO:0000256" key="4">
    <source>
        <dbReference type="ARBA" id="ARBA00022448"/>
    </source>
</evidence>
<feature type="transmembrane region" description="Helical" evidence="10">
    <location>
        <begin position="24"/>
        <end position="45"/>
    </location>
</feature>
<evidence type="ECO:0000256" key="1">
    <source>
        <dbReference type="ARBA" id="ARBA00004651"/>
    </source>
</evidence>
<keyword evidence="4" id="KW-0813">Transport</keyword>
<evidence type="ECO:0000256" key="9">
    <source>
        <dbReference type="ARBA" id="ARBA00023251"/>
    </source>
</evidence>
<feature type="transmembrane region" description="Helical" evidence="10">
    <location>
        <begin position="57"/>
        <end position="82"/>
    </location>
</feature>
<feature type="transmembrane region" description="Helical" evidence="10">
    <location>
        <begin position="424"/>
        <end position="443"/>
    </location>
</feature>
<dbReference type="PANTHER" id="PTHR43823">
    <property type="entry name" value="SPORULATION PROTEIN YKVU"/>
    <property type="match status" value="1"/>
</dbReference>
<dbReference type="Pfam" id="PF01554">
    <property type="entry name" value="MatE"/>
    <property type="match status" value="2"/>
</dbReference>
<dbReference type="PIRSF" id="PIRSF006603">
    <property type="entry name" value="DinF"/>
    <property type="match status" value="1"/>
</dbReference>
<organism evidence="11 12">
    <name type="scientific">Lactobacillus kefiranofaciens</name>
    <dbReference type="NCBI Taxonomy" id="267818"/>
    <lineage>
        <taxon>Bacteria</taxon>
        <taxon>Bacillati</taxon>
        <taxon>Bacillota</taxon>
        <taxon>Bacilli</taxon>
        <taxon>Lactobacillales</taxon>
        <taxon>Lactobacillaceae</taxon>
        <taxon>Lactobacillus</taxon>
    </lineage>
</organism>
<evidence type="ECO:0000313" key="11">
    <source>
        <dbReference type="EMBL" id="SDA55009.1"/>
    </source>
</evidence>
<keyword evidence="6 10" id="KW-0812">Transmembrane</keyword>
<feature type="transmembrane region" description="Helical" evidence="10">
    <location>
        <begin position="393"/>
        <end position="412"/>
    </location>
</feature>
<evidence type="ECO:0000256" key="8">
    <source>
        <dbReference type="ARBA" id="ARBA00023136"/>
    </source>
</evidence>
<dbReference type="EMBL" id="FMXC01000012">
    <property type="protein sequence ID" value="SDA55009.1"/>
    <property type="molecule type" value="Genomic_DNA"/>
</dbReference>
<dbReference type="InterPro" id="IPR045070">
    <property type="entry name" value="MATE_MepA-like"/>
</dbReference>
<evidence type="ECO:0000256" key="2">
    <source>
        <dbReference type="ARBA" id="ARBA00008417"/>
    </source>
</evidence>
<feature type="transmembrane region" description="Helical" evidence="10">
    <location>
        <begin position="289"/>
        <end position="308"/>
    </location>
</feature>
<feature type="transmembrane region" description="Helical" evidence="10">
    <location>
        <begin position="175"/>
        <end position="197"/>
    </location>
</feature>
<dbReference type="Proteomes" id="UP000181860">
    <property type="component" value="Unassembled WGS sequence"/>
</dbReference>
<dbReference type="InterPro" id="IPR002528">
    <property type="entry name" value="MATE_fam"/>
</dbReference>
<evidence type="ECO:0000313" key="12">
    <source>
        <dbReference type="Proteomes" id="UP000181860"/>
    </source>
</evidence>
<evidence type="ECO:0000256" key="5">
    <source>
        <dbReference type="ARBA" id="ARBA00022475"/>
    </source>
</evidence>
<feature type="transmembrane region" description="Helical" evidence="10">
    <location>
        <begin position="102"/>
        <end position="124"/>
    </location>
</feature>
<feature type="transmembrane region" description="Helical" evidence="10">
    <location>
        <begin position="145"/>
        <end position="163"/>
    </location>
</feature>
<dbReference type="PANTHER" id="PTHR43823:SF3">
    <property type="entry name" value="MULTIDRUG EXPORT PROTEIN MEPA"/>
    <property type="match status" value="1"/>
</dbReference>
<gene>
    <name evidence="11" type="ORF">SAMN02983011_01282</name>
</gene>
<dbReference type="NCBIfam" id="TIGR00797">
    <property type="entry name" value="matE"/>
    <property type="match status" value="1"/>
</dbReference>
<evidence type="ECO:0000256" key="6">
    <source>
        <dbReference type="ARBA" id="ARBA00022692"/>
    </source>
</evidence>
<feature type="transmembrane region" description="Helical" evidence="10">
    <location>
        <begin position="365"/>
        <end position="387"/>
    </location>
</feature>
<evidence type="ECO:0000256" key="7">
    <source>
        <dbReference type="ARBA" id="ARBA00022989"/>
    </source>
</evidence>
<feature type="transmembrane region" description="Helical" evidence="10">
    <location>
        <begin position="204"/>
        <end position="224"/>
    </location>
</feature>
<keyword evidence="7 10" id="KW-1133">Transmembrane helix</keyword>
<keyword evidence="5" id="KW-1003">Cell membrane</keyword>
<proteinExistence type="inferred from homology"/>
<comment type="caution">
    <text evidence="11">The sequence shown here is derived from an EMBL/GenBank/DDBJ whole genome shotgun (WGS) entry which is preliminary data.</text>
</comment>
<reference evidence="11 12" key="1">
    <citation type="submission" date="2016-10" db="EMBL/GenBank/DDBJ databases">
        <authorList>
            <person name="Varghese N."/>
            <person name="Submissions S."/>
        </authorList>
    </citation>
    <scope>NUCLEOTIDE SEQUENCE [LARGE SCALE GENOMIC DNA]</scope>
    <source>
        <strain evidence="11 12">ATCC 43761</strain>
    </source>
</reference>
<keyword evidence="8 10" id="KW-0472">Membrane</keyword>
<comment type="subcellular location">
    <subcellularLocation>
        <location evidence="1">Cell membrane</location>
        <topology evidence="1">Multi-pass membrane protein</topology>
    </subcellularLocation>
</comment>
<evidence type="ECO:0000256" key="3">
    <source>
        <dbReference type="ARBA" id="ARBA00022106"/>
    </source>
</evidence>